<name>A0AA86DYB0_SULMK</name>
<evidence type="ECO:0000313" key="9">
    <source>
        <dbReference type="Proteomes" id="UP000019322"/>
    </source>
</evidence>
<dbReference type="PROSITE" id="PS51898">
    <property type="entry name" value="TYR_RECOMBINASE"/>
    <property type="match status" value="1"/>
</dbReference>
<dbReference type="InterPro" id="IPR011010">
    <property type="entry name" value="DNA_brk_join_enz"/>
</dbReference>
<sequence>MNQELSEKLLSFLNNYEKKLKHENKSINTINSYKNTLNQFISYISFIRDEIKLETLKPSLIYGFFDYKENLLKKQGSLKTGTKKVVTAHLKTFFTFIEVEDDNLLDFSKLFKGLKFKTEKRVPPSLDKNTKQLLLNEIEKKILEKNDYVAFRDSLMLKLMIFAGLRISEVLKLKYKAFVEEDENIYSFLVIGKGNKERITYIEKDLIEDELSELLLIKKPDDFLCTSKNNKIVPRQNVDKILRAFCKRANITPTSAHKLRHTFANNFTNEHGGNIVHLQDLLGHGDIRTTMIYVNPRQEDVKRGFIQAFKLNQSM</sequence>
<dbReference type="Gene3D" id="1.10.150.130">
    <property type="match status" value="1"/>
</dbReference>
<evidence type="ECO:0000256" key="2">
    <source>
        <dbReference type="ARBA" id="ARBA00022908"/>
    </source>
</evidence>
<gene>
    <name evidence="8" type="ORF">SMUL_1773</name>
</gene>
<dbReference type="SUPFAM" id="SSF56349">
    <property type="entry name" value="DNA breaking-rejoining enzymes"/>
    <property type="match status" value="1"/>
</dbReference>
<evidence type="ECO:0000256" key="4">
    <source>
        <dbReference type="ARBA" id="ARBA00023172"/>
    </source>
</evidence>
<dbReference type="Pfam" id="PF00589">
    <property type="entry name" value="Phage_integrase"/>
    <property type="match status" value="1"/>
</dbReference>
<keyword evidence="3 5" id="KW-0238">DNA-binding</keyword>
<feature type="domain" description="Core-binding (CB)" evidence="7">
    <location>
        <begin position="7"/>
        <end position="98"/>
    </location>
</feature>
<dbReference type="KEGG" id="smul:SMUL_1773"/>
<comment type="similarity">
    <text evidence="1">Belongs to the 'phage' integrase family.</text>
</comment>
<dbReference type="PANTHER" id="PTHR30349">
    <property type="entry name" value="PHAGE INTEGRASE-RELATED"/>
    <property type="match status" value="1"/>
</dbReference>
<proteinExistence type="inferred from homology"/>
<evidence type="ECO:0000259" key="7">
    <source>
        <dbReference type="PROSITE" id="PS51900"/>
    </source>
</evidence>
<dbReference type="InterPro" id="IPR050090">
    <property type="entry name" value="Tyrosine_recombinase_XerCD"/>
</dbReference>
<dbReference type="PANTHER" id="PTHR30349:SF41">
    <property type="entry name" value="INTEGRASE_RECOMBINASE PROTEIN MJ0367-RELATED"/>
    <property type="match status" value="1"/>
</dbReference>
<protein>
    <submittedName>
        <fullName evidence="8">Site-specific recombinase, phage integrase family</fullName>
    </submittedName>
</protein>
<dbReference type="AlphaFoldDB" id="A0AA86DYB0"/>
<evidence type="ECO:0000313" key="8">
    <source>
        <dbReference type="EMBL" id="AHJ13028.1"/>
    </source>
</evidence>
<dbReference type="GO" id="GO:0015074">
    <property type="term" value="P:DNA integration"/>
    <property type="evidence" value="ECO:0007669"/>
    <property type="project" value="UniProtKB-KW"/>
</dbReference>
<dbReference type="PROSITE" id="PS51900">
    <property type="entry name" value="CB"/>
    <property type="match status" value="1"/>
</dbReference>
<dbReference type="InterPro" id="IPR010998">
    <property type="entry name" value="Integrase_recombinase_N"/>
</dbReference>
<keyword evidence="4" id="KW-0233">DNA recombination</keyword>
<keyword evidence="2" id="KW-0229">DNA integration</keyword>
<evidence type="ECO:0000256" key="5">
    <source>
        <dbReference type="PROSITE-ProRule" id="PRU01248"/>
    </source>
</evidence>
<dbReference type="InterPro" id="IPR044068">
    <property type="entry name" value="CB"/>
</dbReference>
<accession>A0AA86DYB0</accession>
<dbReference type="GO" id="GO:0003677">
    <property type="term" value="F:DNA binding"/>
    <property type="evidence" value="ECO:0007669"/>
    <property type="project" value="UniProtKB-UniRule"/>
</dbReference>
<feature type="domain" description="Tyr recombinase" evidence="6">
    <location>
        <begin position="121"/>
        <end position="306"/>
    </location>
</feature>
<dbReference type="RefSeq" id="WP_025344899.1">
    <property type="nucleotide sequence ID" value="NZ_CP007201.1"/>
</dbReference>
<dbReference type="InterPro" id="IPR013762">
    <property type="entry name" value="Integrase-like_cat_sf"/>
</dbReference>
<dbReference type="GO" id="GO:0006310">
    <property type="term" value="P:DNA recombination"/>
    <property type="evidence" value="ECO:0007669"/>
    <property type="project" value="UniProtKB-KW"/>
</dbReference>
<dbReference type="Gene3D" id="1.10.443.10">
    <property type="entry name" value="Intergrase catalytic core"/>
    <property type="match status" value="1"/>
</dbReference>
<organism evidence="8 9">
    <name type="scientific">Sulfurospirillum multivorans (strain DM 12446 / JCM 15788 / NBRC 109480)</name>
    <dbReference type="NCBI Taxonomy" id="1150621"/>
    <lineage>
        <taxon>Bacteria</taxon>
        <taxon>Pseudomonadati</taxon>
        <taxon>Campylobacterota</taxon>
        <taxon>Epsilonproteobacteria</taxon>
        <taxon>Campylobacterales</taxon>
        <taxon>Sulfurospirillaceae</taxon>
        <taxon>Sulfurospirillum</taxon>
    </lineage>
</organism>
<evidence type="ECO:0000259" key="6">
    <source>
        <dbReference type="PROSITE" id="PS51898"/>
    </source>
</evidence>
<evidence type="ECO:0000256" key="1">
    <source>
        <dbReference type="ARBA" id="ARBA00008857"/>
    </source>
</evidence>
<dbReference type="Proteomes" id="UP000019322">
    <property type="component" value="Chromosome"/>
</dbReference>
<evidence type="ECO:0000256" key="3">
    <source>
        <dbReference type="ARBA" id="ARBA00023125"/>
    </source>
</evidence>
<reference evidence="8 9" key="1">
    <citation type="journal article" date="2014" name="Environ. Microbiol.">
        <title>Insights into organohalide respiration and the versatile catabolism of Sulfurospirillum multivorans gained from comparative genomics and physiological studies.</title>
        <authorList>
            <person name="Goris T."/>
            <person name="Schubert T."/>
            <person name="Gadkari J."/>
            <person name="Wubet T."/>
            <person name="Tarkka M."/>
            <person name="Buscot F."/>
            <person name="Adrian L."/>
            <person name="Diekert G."/>
        </authorList>
    </citation>
    <scope>NUCLEOTIDE SEQUENCE [LARGE SCALE GENOMIC DNA]</scope>
    <source>
        <strain evidence="9">DM 12446 / JCM 15788 / NBRC 109480</strain>
    </source>
</reference>
<dbReference type="InterPro" id="IPR002104">
    <property type="entry name" value="Integrase_catalytic"/>
</dbReference>
<dbReference type="EMBL" id="CP007201">
    <property type="protein sequence ID" value="AHJ13028.1"/>
    <property type="molecule type" value="Genomic_DNA"/>
</dbReference>